<dbReference type="CDD" id="cd12105">
    <property type="entry name" value="HmuY"/>
    <property type="match status" value="1"/>
</dbReference>
<feature type="chain" id="PRO_5046526581" evidence="1">
    <location>
        <begin position="22"/>
        <end position="202"/>
    </location>
</feature>
<evidence type="ECO:0000256" key="1">
    <source>
        <dbReference type="SAM" id="SignalP"/>
    </source>
</evidence>
<dbReference type="RefSeq" id="WP_273628376.1">
    <property type="nucleotide sequence ID" value="NZ_CP117167.1"/>
</dbReference>
<dbReference type="EMBL" id="CP117167">
    <property type="protein sequence ID" value="WCT10231.1"/>
    <property type="molecule type" value="Genomic_DNA"/>
</dbReference>
<gene>
    <name evidence="2" type="ORF">PQO05_15960</name>
</gene>
<organism evidence="2 3">
    <name type="scientific">Mucilaginibacter jinjuensis</name>
    <dbReference type="NCBI Taxonomy" id="1176721"/>
    <lineage>
        <taxon>Bacteria</taxon>
        <taxon>Pseudomonadati</taxon>
        <taxon>Bacteroidota</taxon>
        <taxon>Sphingobacteriia</taxon>
        <taxon>Sphingobacteriales</taxon>
        <taxon>Sphingobacteriaceae</taxon>
        <taxon>Mucilaginibacter</taxon>
    </lineage>
</organism>
<accession>A0ABY7T1G2</accession>
<reference evidence="2 3" key="1">
    <citation type="submission" date="2023-02" db="EMBL/GenBank/DDBJ databases">
        <title>Genome sequence of Mucilaginibacter jinjuensis strain KACC 16571.</title>
        <authorList>
            <person name="Kim S."/>
            <person name="Heo J."/>
            <person name="Kwon S.-W."/>
        </authorList>
    </citation>
    <scope>NUCLEOTIDE SEQUENCE [LARGE SCALE GENOMIC DNA]</scope>
    <source>
        <strain evidence="2 3">KACC 16571</strain>
    </source>
</reference>
<name>A0ABY7T1G2_9SPHI</name>
<dbReference type="Pfam" id="PF14064">
    <property type="entry name" value="HmuY"/>
    <property type="match status" value="1"/>
</dbReference>
<proteinExistence type="predicted"/>
<keyword evidence="3" id="KW-1185">Reference proteome</keyword>
<dbReference type="Proteomes" id="UP001216139">
    <property type="component" value="Chromosome"/>
</dbReference>
<dbReference type="InterPro" id="IPR025921">
    <property type="entry name" value="HmuY"/>
</dbReference>
<dbReference type="PROSITE" id="PS51257">
    <property type="entry name" value="PROKAR_LIPOPROTEIN"/>
    <property type="match status" value="1"/>
</dbReference>
<evidence type="ECO:0000313" key="3">
    <source>
        <dbReference type="Proteomes" id="UP001216139"/>
    </source>
</evidence>
<sequence>MNKLQTLALGLISSSVLFMSACSKNNDDTTTPVATLKTNTVTDLDGSKGNVYYSLANNAVVTGADTTGTKWDVKFSGTSIFINSGSSGTGTTQAQVVSSTFADLTTAPTSGYKADATGAAAITGWYTYTATTAPQHAILMVPGKIIVVKTSAGNYAKIEMKSYYKGNPDTTTPTFADLTTRPASRIYTFRFAYQANGTTSLQ</sequence>
<evidence type="ECO:0000313" key="2">
    <source>
        <dbReference type="EMBL" id="WCT10231.1"/>
    </source>
</evidence>
<feature type="signal peptide" evidence="1">
    <location>
        <begin position="1"/>
        <end position="21"/>
    </location>
</feature>
<protein>
    <submittedName>
        <fullName evidence="2">HmuY family protein</fullName>
    </submittedName>
</protein>
<keyword evidence="1" id="KW-0732">Signal</keyword>